<keyword evidence="7" id="KW-1185">Reference proteome</keyword>
<keyword evidence="4" id="KW-0472">Membrane</keyword>
<keyword evidence="1" id="KW-0479">Metal-binding</keyword>
<evidence type="ECO:0000256" key="4">
    <source>
        <dbReference type="SAM" id="Phobius"/>
    </source>
</evidence>
<dbReference type="CDD" id="cd04211">
    <property type="entry name" value="Cupredoxin_like_2"/>
    <property type="match status" value="1"/>
</dbReference>
<comment type="caution">
    <text evidence="6">The sequence shown here is derived from an EMBL/GenBank/DDBJ whole genome shotgun (WGS) entry which is preliminary data.</text>
</comment>
<keyword evidence="2" id="KW-0186">Copper</keyword>
<organism evidence="6 7">
    <name type="scientific">Reyranella humidisoli</name>
    <dbReference type="NCBI Taxonomy" id="2849149"/>
    <lineage>
        <taxon>Bacteria</taxon>
        <taxon>Pseudomonadati</taxon>
        <taxon>Pseudomonadota</taxon>
        <taxon>Alphaproteobacteria</taxon>
        <taxon>Hyphomicrobiales</taxon>
        <taxon>Reyranellaceae</taxon>
        <taxon>Reyranella</taxon>
    </lineage>
</organism>
<dbReference type="InterPro" id="IPR000923">
    <property type="entry name" value="BlueCu_1"/>
</dbReference>
<dbReference type="InterPro" id="IPR033138">
    <property type="entry name" value="Cu_oxidase_CS"/>
</dbReference>
<evidence type="ECO:0000256" key="2">
    <source>
        <dbReference type="ARBA" id="ARBA00023008"/>
    </source>
</evidence>
<keyword evidence="4" id="KW-1133">Transmembrane helix</keyword>
<evidence type="ECO:0000313" key="6">
    <source>
        <dbReference type="EMBL" id="MBU8872669.1"/>
    </source>
</evidence>
<evidence type="ECO:0000313" key="7">
    <source>
        <dbReference type="Proteomes" id="UP000727907"/>
    </source>
</evidence>
<dbReference type="EMBL" id="JAHOPB010000001">
    <property type="protein sequence ID" value="MBU8872669.1"/>
    <property type="molecule type" value="Genomic_DNA"/>
</dbReference>
<dbReference type="Proteomes" id="UP000727907">
    <property type="component" value="Unassembled WGS sequence"/>
</dbReference>
<evidence type="ECO:0000259" key="5">
    <source>
        <dbReference type="Pfam" id="PF00127"/>
    </source>
</evidence>
<protein>
    <submittedName>
        <fullName evidence="6">Cupredoxin family protein</fullName>
    </submittedName>
</protein>
<feature type="transmembrane region" description="Helical" evidence="4">
    <location>
        <begin position="12"/>
        <end position="35"/>
    </location>
</feature>
<keyword evidence="4" id="KW-0812">Transmembrane</keyword>
<sequence>MTPTSNATKEAIVKVGILLTASITVALLTAVAVAAPGHAPGAGHAHGEETPYGKPGDPKKPARVVQVIFRESDGKMLFLPDNFKFRKGEQVRFQLRNNGVVDHEFVIGTVEENLKHMKEMEKNPDMEHDDPNAKRLKPKATGEILWQFTRAGTFDVSCLIPGHRQAGMTGTIVVE</sequence>
<proteinExistence type="predicted"/>
<reference evidence="6 7" key="1">
    <citation type="submission" date="2021-06" db="EMBL/GenBank/DDBJ databases">
        <authorList>
            <person name="Lee D.H."/>
        </authorList>
    </citation>
    <scope>NUCLEOTIDE SEQUENCE [LARGE SCALE GENOMIC DNA]</scope>
    <source>
        <strain evidence="6 7">MMS21-HV4-11</strain>
    </source>
</reference>
<feature type="domain" description="Blue (type 1) copper" evidence="5">
    <location>
        <begin position="69"/>
        <end position="175"/>
    </location>
</feature>
<evidence type="ECO:0000256" key="1">
    <source>
        <dbReference type="ARBA" id="ARBA00022723"/>
    </source>
</evidence>
<dbReference type="InterPro" id="IPR050845">
    <property type="entry name" value="Cu-binding_ET"/>
</dbReference>
<feature type="compositionally biased region" description="Basic and acidic residues" evidence="3">
    <location>
        <begin position="45"/>
        <end position="60"/>
    </location>
</feature>
<dbReference type="PROSITE" id="PS00079">
    <property type="entry name" value="MULTICOPPER_OXIDASE1"/>
    <property type="match status" value="1"/>
</dbReference>
<name>A0ABS6IDJ5_9HYPH</name>
<evidence type="ECO:0000256" key="3">
    <source>
        <dbReference type="SAM" id="MobiDB-lite"/>
    </source>
</evidence>
<dbReference type="PANTHER" id="PTHR38439:SF3">
    <property type="entry name" value="COPPER-RESISTANT CUPROPROTEIN COPI"/>
    <property type="match status" value="1"/>
</dbReference>
<feature type="region of interest" description="Disordered" evidence="3">
    <location>
        <begin position="39"/>
        <end position="60"/>
    </location>
</feature>
<dbReference type="PANTHER" id="PTHR38439">
    <property type="entry name" value="AURACYANIN-B"/>
    <property type="match status" value="1"/>
</dbReference>
<gene>
    <name evidence="6" type="ORF">KQ910_02795</name>
</gene>
<dbReference type="Pfam" id="PF00127">
    <property type="entry name" value="Copper-bind"/>
    <property type="match status" value="1"/>
</dbReference>
<accession>A0ABS6IDJ5</accession>